<keyword evidence="2" id="KW-1185">Reference proteome</keyword>
<evidence type="ECO:0000313" key="1">
    <source>
        <dbReference type="EMBL" id="KAK1860487.1"/>
    </source>
</evidence>
<protein>
    <submittedName>
        <fullName evidence="1">Uncharacterized protein</fullName>
    </submittedName>
</protein>
<comment type="caution">
    <text evidence="1">The sequence shown here is derived from an EMBL/GenBank/DDBJ whole genome shotgun (WGS) entry which is preliminary data.</text>
</comment>
<sequence>MDTEEGPILSSQQADSGGGTSGEAVANGKAGNGLLTKRRMGETESASGAPTEEVDTILSLCGPVATAPETVEHKKVQHVLLDKTAMPWKAKSAAWGFLKLYQADTSQRGSGKEKDVVALCILCLRLGKKGTKLMLSGGNVSNAIKHLRQLGSRDMPTMTQLVHSRAALYVSKNVTGGSSSARGLVEAPSINRFLTPKTDRRSHHVGFVLMQVMTFSPHSFASHSHVRGFFNDLASYTPPAPNTVVHHLAELYDCLLSEVRNRLSRVKKLFGGLPFAHVVTDLWTEEHTNTSFGSVVVRFVDPEDIKMEVVRLGVSLFVGRHDNATIKAWLLGRLAYFGLAETDICSTTTDSGANVRKAMRQLAAPWLPCFSHSLHNAVKYAVGGPSEARPLRGVQQASTAGGMQQQRSQNPGARTLLAKLRKLFGHFNHSEVSVAIYKDLVVPHAGKCRTLVTDVPTRWSSTYNAMARLYTCFSRLMAFFSCRDVGAGVRRRRLSMDEWDRMRQVMGILRCCYEVTTRTESATLPVSSLLSLLASLRRAVNSDQILVPCLPGQLLAEGECAMKQYIEDHPSDAVLVVDNNLYPAEYLHVGNHPVVDSLCQDASTAVLVLREQLELRFFNKSDESRNVLRSNPVLASSVLSPGGPRLLQSTARLLGETDPLPHALELVKNVCDKYSNLSPTAPPVPAAPGRAAATAGKAWKRARSCLVDSSDEEGSYGGSAAQGSPSRSELAKAQLESVLHLPDFLKKGDALEFWMRSKHKFPDLAVVACSLLGAVGSSAAAERDFSLAGNVMSKNRSTLLPQHLEMHSLIRENVDLLPKVLKDVPVLSAEQAAKLRKMTPLGGCPQVNGDGDNLSSDEDGG</sequence>
<organism evidence="1 2">
    <name type="scientific">Pyropia yezoensis</name>
    <name type="common">Susabi-nori</name>
    <name type="synonym">Porphyra yezoensis</name>
    <dbReference type="NCBI Taxonomy" id="2788"/>
    <lineage>
        <taxon>Eukaryota</taxon>
        <taxon>Rhodophyta</taxon>
        <taxon>Bangiophyceae</taxon>
        <taxon>Bangiales</taxon>
        <taxon>Bangiaceae</taxon>
        <taxon>Pyropia</taxon>
    </lineage>
</organism>
<name>A0ACC3BSK3_PYRYE</name>
<reference evidence="1" key="1">
    <citation type="submission" date="2019-11" db="EMBL/GenBank/DDBJ databases">
        <title>Nori genome reveals adaptations in red seaweeds to the harsh intertidal environment.</title>
        <authorList>
            <person name="Wang D."/>
            <person name="Mao Y."/>
        </authorList>
    </citation>
    <scope>NUCLEOTIDE SEQUENCE</scope>
    <source>
        <tissue evidence="1">Gametophyte</tissue>
    </source>
</reference>
<accession>A0ACC3BSK3</accession>
<gene>
    <name evidence="1" type="ORF">I4F81_003076</name>
</gene>
<dbReference type="EMBL" id="CM020618">
    <property type="protein sequence ID" value="KAK1860487.1"/>
    <property type="molecule type" value="Genomic_DNA"/>
</dbReference>
<proteinExistence type="predicted"/>
<dbReference type="Proteomes" id="UP000798662">
    <property type="component" value="Chromosome 1"/>
</dbReference>
<evidence type="ECO:0000313" key="2">
    <source>
        <dbReference type="Proteomes" id="UP000798662"/>
    </source>
</evidence>